<organism evidence="11 12">
    <name type="scientific">Thermoanaerobaculum aquaticum</name>
    <dbReference type="NCBI Taxonomy" id="1312852"/>
    <lineage>
        <taxon>Bacteria</taxon>
        <taxon>Pseudomonadati</taxon>
        <taxon>Acidobacteriota</taxon>
        <taxon>Thermoanaerobaculia</taxon>
        <taxon>Thermoanaerobaculales</taxon>
        <taxon>Thermoanaerobaculaceae</taxon>
        <taxon>Thermoanaerobaculum</taxon>
    </lineage>
</organism>
<reference evidence="11 12" key="1">
    <citation type="submission" date="2014-04" db="EMBL/GenBank/DDBJ databases">
        <title>The Genome Sequence of Thermoanaerobaculum aquaticum MP-01, The First Cultivated Group 23 Acidobacterium.</title>
        <authorList>
            <person name="Stamps B.W."/>
            <person name="Losey N.A."/>
            <person name="Lawson P.A."/>
            <person name="Stevenson B.S."/>
        </authorList>
    </citation>
    <scope>NUCLEOTIDE SEQUENCE [LARGE SCALE GENOMIC DNA]</scope>
    <source>
        <strain evidence="11 12">MP-01</strain>
    </source>
</reference>
<dbReference type="NCBIfam" id="TIGR01044">
    <property type="entry name" value="rplV_bact"/>
    <property type="match status" value="1"/>
</dbReference>
<keyword evidence="3 7" id="KW-0694">RNA-binding</keyword>
<dbReference type="InterPro" id="IPR005727">
    <property type="entry name" value="Ribosomal_uL22_bac/chlpt-type"/>
</dbReference>
<evidence type="ECO:0000313" key="12">
    <source>
        <dbReference type="Proteomes" id="UP000027284"/>
    </source>
</evidence>
<dbReference type="InterPro" id="IPR036394">
    <property type="entry name" value="Ribosomal_uL22_sf"/>
</dbReference>
<dbReference type="CDD" id="cd00336">
    <property type="entry name" value="Ribosomal_L22"/>
    <property type="match status" value="1"/>
</dbReference>
<dbReference type="PANTHER" id="PTHR13501:SF8">
    <property type="entry name" value="LARGE RIBOSOMAL SUBUNIT PROTEIN UL22M"/>
    <property type="match status" value="1"/>
</dbReference>
<evidence type="ECO:0000256" key="3">
    <source>
        <dbReference type="ARBA" id="ARBA00022884"/>
    </source>
</evidence>
<dbReference type="OrthoDB" id="9805969at2"/>
<evidence type="ECO:0000256" key="7">
    <source>
        <dbReference type="HAMAP-Rule" id="MF_01331"/>
    </source>
</evidence>
<evidence type="ECO:0000256" key="1">
    <source>
        <dbReference type="ARBA" id="ARBA00009451"/>
    </source>
</evidence>
<protein>
    <recommendedName>
        <fullName evidence="6 7">Large ribosomal subunit protein uL22</fullName>
    </recommendedName>
</protein>
<sequence>MEAKAQLRYYRGSAQKVRLVADLIRGQQVTKALATLRLTKKRCARDLEKLLRSAVANFEQKSPGVDSGRLVIRRVQVDQGPSWKRFRAGSMGRAFPRLRRTCHIVLEVADLQG</sequence>
<dbReference type="Gene3D" id="3.90.470.10">
    <property type="entry name" value="Ribosomal protein L22/L17"/>
    <property type="match status" value="1"/>
</dbReference>
<dbReference type="GO" id="GO:0019843">
    <property type="term" value="F:rRNA binding"/>
    <property type="evidence" value="ECO:0007669"/>
    <property type="project" value="UniProtKB-UniRule"/>
</dbReference>
<gene>
    <name evidence="7" type="primary">rplV</name>
    <name evidence="11" type="ORF">EG19_09505</name>
</gene>
<evidence type="ECO:0000256" key="10">
    <source>
        <dbReference type="RuleBase" id="RU004008"/>
    </source>
</evidence>
<comment type="caution">
    <text evidence="11">The sequence shown here is derived from an EMBL/GenBank/DDBJ whole genome shotgun (WGS) entry which is preliminary data.</text>
</comment>
<dbReference type="RefSeq" id="WP_038046991.1">
    <property type="nucleotide sequence ID" value="NZ_JMFG01000005.1"/>
</dbReference>
<evidence type="ECO:0000256" key="5">
    <source>
        <dbReference type="ARBA" id="ARBA00023274"/>
    </source>
</evidence>
<comment type="function">
    <text evidence="7 10">This protein binds specifically to 23S rRNA; its binding is stimulated by other ribosomal proteins, e.g., L4, L17, and L20. It is important during the early stages of 50S assembly. It makes multiple contacts with different domains of the 23S rRNA in the assembled 50S subunit and ribosome.</text>
</comment>
<dbReference type="PANTHER" id="PTHR13501">
    <property type="entry name" value="CHLOROPLAST 50S RIBOSOMAL PROTEIN L22-RELATED"/>
    <property type="match status" value="1"/>
</dbReference>
<dbReference type="AlphaFoldDB" id="A0A062XPW6"/>
<evidence type="ECO:0000256" key="6">
    <source>
        <dbReference type="ARBA" id="ARBA00035207"/>
    </source>
</evidence>
<dbReference type="InterPro" id="IPR047867">
    <property type="entry name" value="Ribosomal_uL22_bac/org-type"/>
</dbReference>
<name>A0A062XPW6_9BACT</name>
<keyword evidence="2 7" id="KW-0699">rRNA-binding</keyword>
<accession>A0A062XPW6</accession>
<keyword evidence="12" id="KW-1185">Reference proteome</keyword>
<evidence type="ECO:0000256" key="9">
    <source>
        <dbReference type="RuleBase" id="RU004006"/>
    </source>
</evidence>
<dbReference type="InterPro" id="IPR001063">
    <property type="entry name" value="Ribosomal_uL22"/>
</dbReference>
<dbReference type="SUPFAM" id="SSF54843">
    <property type="entry name" value="Ribosomal protein L22"/>
    <property type="match status" value="1"/>
</dbReference>
<dbReference type="GO" id="GO:0003735">
    <property type="term" value="F:structural constituent of ribosome"/>
    <property type="evidence" value="ECO:0007669"/>
    <property type="project" value="InterPro"/>
</dbReference>
<dbReference type="EMBL" id="JMFG01000005">
    <property type="protein sequence ID" value="KDA54652.1"/>
    <property type="molecule type" value="Genomic_DNA"/>
</dbReference>
<evidence type="ECO:0000313" key="11">
    <source>
        <dbReference type="EMBL" id="KDA54652.1"/>
    </source>
</evidence>
<evidence type="ECO:0000256" key="8">
    <source>
        <dbReference type="RuleBase" id="RU004005"/>
    </source>
</evidence>
<dbReference type="GO" id="GO:0022625">
    <property type="term" value="C:cytosolic large ribosomal subunit"/>
    <property type="evidence" value="ECO:0007669"/>
    <property type="project" value="TreeGrafter"/>
</dbReference>
<dbReference type="GO" id="GO:0006412">
    <property type="term" value="P:translation"/>
    <property type="evidence" value="ECO:0007669"/>
    <property type="project" value="UniProtKB-UniRule"/>
</dbReference>
<evidence type="ECO:0000256" key="4">
    <source>
        <dbReference type="ARBA" id="ARBA00022980"/>
    </source>
</evidence>
<keyword evidence="4 7" id="KW-0689">Ribosomal protein</keyword>
<keyword evidence="5 7" id="KW-0687">Ribonucleoprotein</keyword>
<proteinExistence type="inferred from homology"/>
<evidence type="ECO:0000256" key="2">
    <source>
        <dbReference type="ARBA" id="ARBA00022730"/>
    </source>
</evidence>
<comment type="function">
    <text evidence="7">The globular domain of the protein is located near the polypeptide exit tunnel on the outside of the subunit, while an extended beta-hairpin is found that lines the wall of the exit tunnel in the center of the 70S ribosome.</text>
</comment>
<comment type="similarity">
    <text evidence="1 7 8">Belongs to the universal ribosomal protein uL22 family.</text>
</comment>
<dbReference type="HAMAP" id="MF_01331_B">
    <property type="entry name" value="Ribosomal_uL22_B"/>
    <property type="match status" value="1"/>
</dbReference>
<dbReference type="Pfam" id="PF00237">
    <property type="entry name" value="Ribosomal_L22"/>
    <property type="match status" value="1"/>
</dbReference>
<comment type="subunit">
    <text evidence="7 9">Part of the 50S ribosomal subunit.</text>
</comment>
<dbReference type="STRING" id="1312852.EG19_09505"/>
<dbReference type="Proteomes" id="UP000027284">
    <property type="component" value="Unassembled WGS sequence"/>
</dbReference>